<sequence>MACRFHLGQSWWRKIQSESSLRESYINTNDELGKWLNDYILNNYIGDKCLVPPELWVEKPSMNPSLSSERTRRFCASSFTSLLSKPVSLWQDDVWGCTENPILVGPRCVLSLDRVFGYTTKKFRGRLHSFGEVVLRTTDHNHVLNKRKIEAKETIENLKETAKNTQLTTHCVVTQSVAGQLQSLNRIKRTVQRIRKIETCAPPIPKSLNDLKIPDEYREITSGETFLQYDSDNYDGYLDRFLIFTTEQNLNLMEICDYWLADGTFSCSPHIFHQLYTIHGVSYLYVVPTAYILLPNKKEETFYKRMFLALKTLHPQLRPKFIMFDFEKGAMNAAKYVFLAVDIKSCFFHLCQKNFAFAYIPENYVVFVFETFLESQFYQQEMLSNLIGYFEDTWIGRPNRRTRRAPLFSIKTWNCYSMLENDIPRTKQFSGRLAYFFHSMLSMYHPLI</sequence>
<comment type="caution">
    <text evidence="3">The sequence shown here is derived from an EMBL/GenBank/DDBJ whole genome shotgun (WGS) entry which is preliminary data.</text>
</comment>
<dbReference type="OrthoDB" id="10000082at2759"/>
<dbReference type="AlphaFoldDB" id="A0A6G0W0A4"/>
<evidence type="ECO:0000313" key="3">
    <source>
        <dbReference type="EMBL" id="KAF0716852.1"/>
    </source>
</evidence>
<evidence type="ECO:0000259" key="2">
    <source>
        <dbReference type="Pfam" id="PF10551"/>
    </source>
</evidence>
<dbReference type="PANTHER" id="PTHR47160">
    <property type="entry name" value="PUTATIVE-RELATED"/>
    <property type="match status" value="1"/>
</dbReference>
<reference evidence="3 4" key="1">
    <citation type="submission" date="2019-08" db="EMBL/GenBank/DDBJ databases">
        <title>Whole genome of Aphis craccivora.</title>
        <authorList>
            <person name="Voronova N.V."/>
            <person name="Shulinski R.S."/>
            <person name="Bandarenka Y.V."/>
            <person name="Zhorov D.G."/>
            <person name="Warner D."/>
        </authorList>
    </citation>
    <scope>NUCLEOTIDE SEQUENCE [LARGE SCALE GENOMIC DNA]</scope>
    <source>
        <strain evidence="3">180601</strain>
        <tissue evidence="3">Whole Body</tissue>
    </source>
</reference>
<name>A0A6G0W0A4_APHCR</name>
<evidence type="ECO:0000256" key="1">
    <source>
        <dbReference type="SAM" id="Coils"/>
    </source>
</evidence>
<dbReference type="EMBL" id="VUJU01009925">
    <property type="protein sequence ID" value="KAF0716852.1"/>
    <property type="molecule type" value="Genomic_DNA"/>
</dbReference>
<feature type="domain" description="MULE transposase" evidence="2">
    <location>
        <begin position="259"/>
        <end position="353"/>
    </location>
</feature>
<evidence type="ECO:0000313" key="4">
    <source>
        <dbReference type="Proteomes" id="UP000478052"/>
    </source>
</evidence>
<dbReference type="Pfam" id="PF10551">
    <property type="entry name" value="MULE"/>
    <property type="match status" value="1"/>
</dbReference>
<keyword evidence="4" id="KW-1185">Reference proteome</keyword>
<dbReference type="Proteomes" id="UP000478052">
    <property type="component" value="Unassembled WGS sequence"/>
</dbReference>
<keyword evidence="1" id="KW-0175">Coiled coil</keyword>
<proteinExistence type="predicted"/>
<accession>A0A6G0W0A4</accession>
<protein>
    <recommendedName>
        <fullName evidence="2">MULE transposase domain-containing protein</fullName>
    </recommendedName>
</protein>
<organism evidence="3 4">
    <name type="scientific">Aphis craccivora</name>
    <name type="common">Cowpea aphid</name>
    <dbReference type="NCBI Taxonomy" id="307492"/>
    <lineage>
        <taxon>Eukaryota</taxon>
        <taxon>Metazoa</taxon>
        <taxon>Ecdysozoa</taxon>
        <taxon>Arthropoda</taxon>
        <taxon>Hexapoda</taxon>
        <taxon>Insecta</taxon>
        <taxon>Pterygota</taxon>
        <taxon>Neoptera</taxon>
        <taxon>Paraneoptera</taxon>
        <taxon>Hemiptera</taxon>
        <taxon>Sternorrhyncha</taxon>
        <taxon>Aphidomorpha</taxon>
        <taxon>Aphidoidea</taxon>
        <taxon>Aphididae</taxon>
        <taxon>Aphidini</taxon>
        <taxon>Aphis</taxon>
        <taxon>Aphis</taxon>
    </lineage>
</organism>
<feature type="coiled-coil region" evidence="1">
    <location>
        <begin position="141"/>
        <end position="168"/>
    </location>
</feature>
<gene>
    <name evidence="3" type="ORF">FWK35_00029148</name>
</gene>
<dbReference type="PANTHER" id="PTHR47160:SF10">
    <property type="entry name" value="MULE TRANSPOSASE DOMAIN-CONTAINING PROTEIN"/>
    <property type="match status" value="1"/>
</dbReference>
<dbReference type="InterPro" id="IPR018289">
    <property type="entry name" value="MULE_transposase_dom"/>
</dbReference>